<accession>A0A2S0K214</accession>
<dbReference type="Proteomes" id="UP000255295">
    <property type="component" value="Unassembled WGS sequence"/>
</dbReference>
<dbReference type="GeneID" id="48277440"/>
<protein>
    <recommendedName>
        <fullName evidence="1">DUF4183 domain-containing protein</fullName>
    </recommendedName>
</protein>
<organism evidence="2 4">
    <name type="scientific">Lysinibacillus sphaericus</name>
    <name type="common">Bacillus sphaericus</name>
    <dbReference type="NCBI Taxonomy" id="1421"/>
    <lineage>
        <taxon>Bacteria</taxon>
        <taxon>Bacillati</taxon>
        <taxon>Bacillota</taxon>
        <taxon>Bacilli</taxon>
        <taxon>Bacillales</taxon>
        <taxon>Bacillaceae</taxon>
        <taxon>Lysinibacillus</taxon>
    </lineage>
</organism>
<dbReference type="Proteomes" id="UP000238825">
    <property type="component" value="Chromosome"/>
</dbReference>
<reference evidence="2 4" key="1">
    <citation type="submission" date="2017-03" db="EMBL/GenBank/DDBJ databases">
        <title>The whole genome sequencing and assembly of Lysinibacillus sphaericus DSM 28T strain.</title>
        <authorList>
            <person name="Lee Y.-J."/>
            <person name="Yi H."/>
            <person name="Bahn Y.-S."/>
            <person name="Kim J.F."/>
            <person name="Lee D.-W."/>
        </authorList>
    </citation>
    <scope>NUCLEOTIDE SEQUENCE [LARGE SCALE GENOMIC DNA]</scope>
    <source>
        <strain evidence="2 4">DSM 28</strain>
    </source>
</reference>
<evidence type="ECO:0000313" key="5">
    <source>
        <dbReference type="Proteomes" id="UP000255295"/>
    </source>
</evidence>
<proteinExistence type="predicted"/>
<evidence type="ECO:0000259" key="1">
    <source>
        <dbReference type="Pfam" id="PF13799"/>
    </source>
</evidence>
<dbReference type="InterPro" id="IPR025237">
    <property type="entry name" value="DUF4183"/>
</dbReference>
<dbReference type="RefSeq" id="WP_024363403.1">
    <property type="nucleotide sequence ID" value="NZ_BJNS01000020.1"/>
</dbReference>
<gene>
    <name evidence="2" type="ORF">LS41612_14655</name>
    <name evidence="3" type="ORF">NCTC10338_01765</name>
</gene>
<dbReference type="EMBL" id="CP019980">
    <property type="protein sequence ID" value="AVK97420.1"/>
    <property type="molecule type" value="Genomic_DNA"/>
</dbReference>
<dbReference type="AlphaFoldDB" id="A0A2S0K214"/>
<evidence type="ECO:0000313" key="2">
    <source>
        <dbReference type="EMBL" id="AVK97420.1"/>
    </source>
</evidence>
<dbReference type="EMBL" id="UFSZ01000001">
    <property type="protein sequence ID" value="SUV16681.1"/>
    <property type="molecule type" value="Genomic_DNA"/>
</dbReference>
<dbReference type="Pfam" id="PF13799">
    <property type="entry name" value="DUF4183"/>
    <property type="match status" value="1"/>
</dbReference>
<reference evidence="3 5" key="2">
    <citation type="submission" date="2018-06" db="EMBL/GenBank/DDBJ databases">
        <authorList>
            <consortium name="Pathogen Informatics"/>
            <person name="Doyle S."/>
        </authorList>
    </citation>
    <scope>NUCLEOTIDE SEQUENCE [LARGE SCALE GENOMIC DNA]</scope>
    <source>
        <strain evidence="3 5">NCTC10338</strain>
    </source>
</reference>
<sequence length="141" mass="15819">MVKQKHCFQITPLCDCENQFRWPRIIARDVPIPQPPSIIVPEGMVIPRVNRYFYIVTSDIQLTNGATLAANLFSDDNGVNVPEFIITYPNGYVNLYINAVMQEGGIYSVTPNALVLNADNATIYRGTPIIIESLGFFNETH</sequence>
<name>A0A2S0K214_LYSSH</name>
<evidence type="ECO:0000313" key="3">
    <source>
        <dbReference type="EMBL" id="SUV16681.1"/>
    </source>
</evidence>
<evidence type="ECO:0000313" key="4">
    <source>
        <dbReference type="Proteomes" id="UP000238825"/>
    </source>
</evidence>
<feature type="domain" description="DUF4183" evidence="1">
    <location>
        <begin position="64"/>
        <end position="132"/>
    </location>
</feature>